<dbReference type="GO" id="GO:0008270">
    <property type="term" value="F:zinc ion binding"/>
    <property type="evidence" value="ECO:0007669"/>
    <property type="project" value="UniProtKB-KW"/>
</dbReference>
<evidence type="ECO:0000259" key="5">
    <source>
        <dbReference type="PROSITE" id="PS50865"/>
    </source>
</evidence>
<dbReference type="AlphaFoldDB" id="A0A7S3P2G1"/>
<dbReference type="PROSITE" id="PS01360">
    <property type="entry name" value="ZF_MYND_1"/>
    <property type="match status" value="1"/>
</dbReference>
<sequence length="255" mass="29366">MTDTAQQRAQAPYKQAFVRLGRRVWFTLESSHRADPNRAQDLGDRIEAVGSQLEGVGDFSTRRSWKNDQWDNFLQAWKTRSMQAFQAGSADDTTPDDEKKLCHIFDQYWMFYVSLAENPENVPKDTTMESLCQQLEALLMEFEKRLGDPTAKCDACGKCAFGRKRLRCSRCKGAFYCSQECQKVDWKKGHKRVCKPIDSMNPKELQKLVTLHYRELRRQGMDAREAMRTARMEFGLDKQNGTSAGKQVAAMFGMM</sequence>
<gene>
    <name evidence="6" type="ORF">ACOF00016_LOCUS108</name>
</gene>
<evidence type="ECO:0000256" key="2">
    <source>
        <dbReference type="ARBA" id="ARBA00022771"/>
    </source>
</evidence>
<evidence type="ECO:0000313" key="6">
    <source>
        <dbReference type="EMBL" id="CAE0401727.1"/>
    </source>
</evidence>
<evidence type="ECO:0000256" key="1">
    <source>
        <dbReference type="ARBA" id="ARBA00022723"/>
    </source>
</evidence>
<accession>A0A7S3P2G1</accession>
<dbReference type="InterPro" id="IPR002893">
    <property type="entry name" value="Znf_MYND"/>
</dbReference>
<evidence type="ECO:0000256" key="3">
    <source>
        <dbReference type="ARBA" id="ARBA00022833"/>
    </source>
</evidence>
<dbReference type="EMBL" id="HBIM01000124">
    <property type="protein sequence ID" value="CAE0401727.1"/>
    <property type="molecule type" value="Transcribed_RNA"/>
</dbReference>
<proteinExistence type="predicted"/>
<organism evidence="6">
    <name type="scientific">Amphora coffeiformis</name>
    <dbReference type="NCBI Taxonomy" id="265554"/>
    <lineage>
        <taxon>Eukaryota</taxon>
        <taxon>Sar</taxon>
        <taxon>Stramenopiles</taxon>
        <taxon>Ochrophyta</taxon>
        <taxon>Bacillariophyta</taxon>
        <taxon>Bacillariophyceae</taxon>
        <taxon>Bacillariophycidae</taxon>
        <taxon>Thalassiophysales</taxon>
        <taxon>Catenulaceae</taxon>
        <taxon>Amphora</taxon>
    </lineage>
</organism>
<name>A0A7S3P2G1_9STRA</name>
<keyword evidence="2 4" id="KW-0863">Zinc-finger</keyword>
<reference evidence="6" key="1">
    <citation type="submission" date="2021-01" db="EMBL/GenBank/DDBJ databases">
        <authorList>
            <person name="Corre E."/>
            <person name="Pelletier E."/>
            <person name="Niang G."/>
            <person name="Scheremetjew M."/>
            <person name="Finn R."/>
            <person name="Kale V."/>
            <person name="Holt S."/>
            <person name="Cochrane G."/>
            <person name="Meng A."/>
            <person name="Brown T."/>
            <person name="Cohen L."/>
        </authorList>
    </citation>
    <scope>NUCLEOTIDE SEQUENCE</scope>
    <source>
        <strain evidence="6">CCMP127</strain>
    </source>
</reference>
<feature type="domain" description="MYND-type" evidence="5">
    <location>
        <begin position="153"/>
        <end position="194"/>
    </location>
</feature>
<evidence type="ECO:0000256" key="4">
    <source>
        <dbReference type="PROSITE-ProRule" id="PRU00134"/>
    </source>
</evidence>
<protein>
    <recommendedName>
        <fullName evidence="5">MYND-type domain-containing protein</fullName>
    </recommendedName>
</protein>
<dbReference type="Pfam" id="PF01753">
    <property type="entry name" value="zf-MYND"/>
    <property type="match status" value="1"/>
</dbReference>
<keyword evidence="1" id="KW-0479">Metal-binding</keyword>
<dbReference type="Gene3D" id="6.10.140.2220">
    <property type="match status" value="1"/>
</dbReference>
<dbReference type="SUPFAM" id="SSF144232">
    <property type="entry name" value="HIT/MYND zinc finger-like"/>
    <property type="match status" value="1"/>
</dbReference>
<dbReference type="PROSITE" id="PS50865">
    <property type="entry name" value="ZF_MYND_2"/>
    <property type="match status" value="1"/>
</dbReference>
<keyword evidence="3" id="KW-0862">Zinc</keyword>